<dbReference type="InterPro" id="IPR013324">
    <property type="entry name" value="RNA_pol_sigma_r3/r4-like"/>
</dbReference>
<dbReference type="InterPro" id="IPR000838">
    <property type="entry name" value="RNA_pol_sigma70_ECF_CS"/>
</dbReference>
<dbReference type="InterPro" id="IPR014284">
    <property type="entry name" value="RNA_pol_sigma-70_dom"/>
</dbReference>
<dbReference type="GO" id="GO:0016987">
    <property type="term" value="F:sigma factor activity"/>
    <property type="evidence" value="ECO:0007669"/>
    <property type="project" value="UniProtKB-KW"/>
</dbReference>
<dbReference type="InterPro" id="IPR007627">
    <property type="entry name" value="RNA_pol_sigma70_r2"/>
</dbReference>
<dbReference type="CDD" id="cd06171">
    <property type="entry name" value="Sigma70_r4"/>
    <property type="match status" value="1"/>
</dbReference>
<dbReference type="GO" id="GO:0006352">
    <property type="term" value="P:DNA-templated transcription initiation"/>
    <property type="evidence" value="ECO:0007669"/>
    <property type="project" value="InterPro"/>
</dbReference>
<dbReference type="InterPro" id="IPR013325">
    <property type="entry name" value="RNA_pol_sigma_r2"/>
</dbReference>
<evidence type="ECO:0000256" key="3">
    <source>
        <dbReference type="ARBA" id="ARBA00023082"/>
    </source>
</evidence>
<dbReference type="Pfam" id="PF08281">
    <property type="entry name" value="Sigma70_r4_2"/>
    <property type="match status" value="1"/>
</dbReference>
<evidence type="ECO:0000256" key="5">
    <source>
        <dbReference type="ARBA" id="ARBA00023163"/>
    </source>
</evidence>
<proteinExistence type="inferred from homology"/>
<dbReference type="PROSITE" id="PS01063">
    <property type="entry name" value="SIGMA70_ECF"/>
    <property type="match status" value="1"/>
</dbReference>
<evidence type="ECO:0000313" key="8">
    <source>
        <dbReference type="EMBL" id="KKO00820.1"/>
    </source>
</evidence>
<dbReference type="AlphaFoldDB" id="A0A0F9VA04"/>
<dbReference type="SUPFAM" id="SSF88659">
    <property type="entry name" value="Sigma3 and sigma4 domains of RNA polymerase sigma factors"/>
    <property type="match status" value="1"/>
</dbReference>
<dbReference type="InterPro" id="IPR013249">
    <property type="entry name" value="RNA_pol_sigma70_r4_t2"/>
</dbReference>
<accession>A0A0F9VA04</accession>
<dbReference type="SUPFAM" id="SSF88946">
    <property type="entry name" value="Sigma2 domain of RNA polymerase sigma factors"/>
    <property type="match status" value="1"/>
</dbReference>
<reference evidence="8" key="1">
    <citation type="journal article" date="2015" name="Nature">
        <title>Complex archaea that bridge the gap between prokaryotes and eukaryotes.</title>
        <authorList>
            <person name="Spang A."/>
            <person name="Saw J.H."/>
            <person name="Jorgensen S.L."/>
            <person name="Zaremba-Niedzwiedzka K."/>
            <person name="Martijn J."/>
            <person name="Lind A.E."/>
            <person name="van Eijk R."/>
            <person name="Schleper C."/>
            <person name="Guy L."/>
            <person name="Ettema T.J."/>
        </authorList>
    </citation>
    <scope>NUCLEOTIDE SEQUENCE</scope>
</reference>
<evidence type="ECO:0000256" key="4">
    <source>
        <dbReference type="ARBA" id="ARBA00023125"/>
    </source>
</evidence>
<keyword evidence="4" id="KW-0238">DNA-binding</keyword>
<name>A0A0F9VA04_9ZZZZ</name>
<dbReference type="GO" id="GO:0003677">
    <property type="term" value="F:DNA binding"/>
    <property type="evidence" value="ECO:0007669"/>
    <property type="project" value="UniProtKB-KW"/>
</dbReference>
<keyword evidence="5" id="KW-0804">Transcription</keyword>
<dbReference type="InterPro" id="IPR036388">
    <property type="entry name" value="WH-like_DNA-bd_sf"/>
</dbReference>
<evidence type="ECO:0000256" key="2">
    <source>
        <dbReference type="ARBA" id="ARBA00023015"/>
    </source>
</evidence>
<dbReference type="Pfam" id="PF04542">
    <property type="entry name" value="Sigma70_r2"/>
    <property type="match status" value="1"/>
</dbReference>
<dbReference type="Gene3D" id="1.10.10.10">
    <property type="entry name" value="Winged helix-like DNA-binding domain superfamily/Winged helix DNA-binding domain"/>
    <property type="match status" value="1"/>
</dbReference>
<gene>
    <name evidence="8" type="ORF">LCGC14_0122260</name>
</gene>
<protein>
    <recommendedName>
        <fullName evidence="9">RNA polymerase sigma factor</fullName>
    </recommendedName>
</protein>
<keyword evidence="2" id="KW-0805">Transcription regulation</keyword>
<evidence type="ECO:0000256" key="1">
    <source>
        <dbReference type="ARBA" id="ARBA00010641"/>
    </source>
</evidence>
<dbReference type="PANTHER" id="PTHR43133">
    <property type="entry name" value="RNA POLYMERASE ECF-TYPE SIGMA FACTO"/>
    <property type="match status" value="1"/>
</dbReference>
<organism evidence="8">
    <name type="scientific">marine sediment metagenome</name>
    <dbReference type="NCBI Taxonomy" id="412755"/>
    <lineage>
        <taxon>unclassified sequences</taxon>
        <taxon>metagenomes</taxon>
        <taxon>ecological metagenomes</taxon>
    </lineage>
</organism>
<comment type="caution">
    <text evidence="8">The sequence shown here is derived from an EMBL/GenBank/DDBJ whole genome shotgun (WGS) entry which is preliminary data.</text>
</comment>
<evidence type="ECO:0008006" key="9">
    <source>
        <dbReference type="Google" id="ProtNLM"/>
    </source>
</evidence>
<comment type="similarity">
    <text evidence="1">Belongs to the sigma-70 factor family. ECF subfamily.</text>
</comment>
<dbReference type="NCBIfam" id="TIGR02937">
    <property type="entry name" value="sigma70-ECF"/>
    <property type="match status" value="1"/>
</dbReference>
<dbReference type="PANTHER" id="PTHR43133:SF8">
    <property type="entry name" value="RNA POLYMERASE SIGMA FACTOR HI_1459-RELATED"/>
    <property type="match status" value="1"/>
</dbReference>
<sequence length="180" mass="20958">METEIRFTHKSLVENSKSGDRNSQYQLYELYVDAMYNVGMRFLGCKEDAEDVVQDSFIDAFKNLYKFKYESTFGAWLKRIVINKSINHLKVKRLPLSTINDHEFHLTEEVEYEKVAAVDILKVKAGIEKLPQGYRQIINLYLLEGFDHNEISEVLGITTSTSKSQYHRAKKKLVEIINTL</sequence>
<feature type="domain" description="RNA polymerase sigma factor 70 region 4 type 2" evidence="7">
    <location>
        <begin position="125"/>
        <end position="173"/>
    </location>
</feature>
<feature type="domain" description="RNA polymerase sigma-70 region 2" evidence="6">
    <location>
        <begin position="27"/>
        <end position="92"/>
    </location>
</feature>
<evidence type="ECO:0000259" key="6">
    <source>
        <dbReference type="Pfam" id="PF04542"/>
    </source>
</evidence>
<dbReference type="InterPro" id="IPR039425">
    <property type="entry name" value="RNA_pol_sigma-70-like"/>
</dbReference>
<dbReference type="EMBL" id="LAZR01000038">
    <property type="protein sequence ID" value="KKO00820.1"/>
    <property type="molecule type" value="Genomic_DNA"/>
</dbReference>
<keyword evidence="3" id="KW-0731">Sigma factor</keyword>
<evidence type="ECO:0000259" key="7">
    <source>
        <dbReference type="Pfam" id="PF08281"/>
    </source>
</evidence>
<dbReference type="Gene3D" id="1.10.1740.10">
    <property type="match status" value="1"/>
</dbReference>